<evidence type="ECO:0008006" key="7">
    <source>
        <dbReference type="Google" id="ProtNLM"/>
    </source>
</evidence>
<accession>A0A1I0XHI6</accession>
<evidence type="ECO:0000259" key="2">
    <source>
        <dbReference type="Pfam" id="PF16313"/>
    </source>
</evidence>
<protein>
    <recommendedName>
        <fullName evidence="7">Zinc-dependent metalloprotease</fullName>
    </recommendedName>
</protein>
<sequence>MRKTTTLFTAFFIMLSLASFAQKKNKKNAEAAPAPQSQVAKPAKKSAFKKYIEIVTEEAISDEGLFVVHKIGDKNYYEVPFDLLGKDMLLVSRISKIADGIGGGYTTAGSKSNEQVVQWTRMQNSILLRSISFDNVAADSLPIYLSVEANNYHPILASFKIEAFNSDSTAALIEVTDLFLSDIPALSGLSASLRKQYQVRNLDKERSFITRMASYPENIEVRHDMTYNAATPPSNSRSGTISMELSQSMYLLPSQPMQARLHDQRVGWFTTRQIDYGSEALKSDEKTYIRRWRLEPKDPEAYARGELVEPVKPIVYYLDPATPEKWRKYFRQGIEDWQVAFEAAGFKNAIIAKDAPTKEEDPDWSAEDSRYSTVRYVATTARNAMGPSVSDPRSGEIIESDIVWFHNHLRSYRNRYLLETGAANPSARTLNTPDEEIGEMMRRVISHEIGHAIGLPHNMKASYAYPTDSLRSASFTQKWGLATTIMDYTRYNYVAQPGDEGVRWVRMLGPYDSYAVNWGYRYIPNAKSPEAEKPTLNNWIREKAGDPIYLFSGGNSFDPSAQTESVGDDAVKASTYGLANLKIVAPNLAKWTATAGEGYGDLEEMYGELIGVWSRFANHVVTNIGGVYEQYKTTDQEGVTYTPTSKAEQVNSMKFLNEHVFTTPDWLLQKEILNNIEPSGAVSSIGSLQSRILSNVLRKDRLERMIDNEALNGSTAYSMTQMLSDLRKGIWSELSGSKDIDAFRRNLQRSHVERLASLMTQDEKSRSDISAAVRAELKTIQSTVRSASSRYSSGMVQNHLRDIDALVDSLLDSE</sequence>
<evidence type="ECO:0000313" key="6">
    <source>
        <dbReference type="Proteomes" id="UP000198790"/>
    </source>
</evidence>
<organism evidence="5 6">
    <name type="scientific">Algoriphagus aquimarinus</name>
    <dbReference type="NCBI Taxonomy" id="237018"/>
    <lineage>
        <taxon>Bacteria</taxon>
        <taxon>Pseudomonadati</taxon>
        <taxon>Bacteroidota</taxon>
        <taxon>Cytophagia</taxon>
        <taxon>Cytophagales</taxon>
        <taxon>Cyclobacteriaceae</taxon>
        <taxon>Algoriphagus</taxon>
    </lineage>
</organism>
<dbReference type="InterPro" id="IPR033428">
    <property type="entry name" value="DUF5118"/>
</dbReference>
<evidence type="ECO:0000259" key="4">
    <source>
        <dbReference type="Pfam" id="PF17162"/>
    </source>
</evidence>
<dbReference type="AlphaFoldDB" id="A0A1I0XHI6"/>
<dbReference type="PANTHER" id="PTHR38478">
    <property type="entry name" value="PEPTIDASE M1A AND M12B"/>
    <property type="match status" value="1"/>
</dbReference>
<dbReference type="InterPro" id="IPR024079">
    <property type="entry name" value="MetalloPept_cat_dom_sf"/>
</dbReference>
<dbReference type="EMBL" id="FOKK01000003">
    <property type="protein sequence ID" value="SFB00472.1"/>
    <property type="molecule type" value="Genomic_DNA"/>
</dbReference>
<dbReference type="InterPro" id="IPR034032">
    <property type="entry name" value="Zn_MMP-like_bac"/>
</dbReference>
<dbReference type="CDD" id="cd04276">
    <property type="entry name" value="ZnMc_MMP_like_2"/>
    <property type="match status" value="1"/>
</dbReference>
<dbReference type="STRING" id="237018.SAMN04489723_103194"/>
<dbReference type="OrthoDB" id="9776599at2"/>
<dbReference type="Pfam" id="PF17148">
    <property type="entry name" value="DUF5117"/>
    <property type="match status" value="1"/>
</dbReference>
<proteinExistence type="predicted"/>
<evidence type="ECO:0000313" key="5">
    <source>
        <dbReference type="EMBL" id="SFB00472.1"/>
    </source>
</evidence>
<feature type="chain" id="PRO_5011503730" description="Zinc-dependent metalloprotease" evidence="1">
    <location>
        <begin position="22"/>
        <end position="814"/>
    </location>
</feature>
<dbReference type="Proteomes" id="UP000198790">
    <property type="component" value="Unassembled WGS sequence"/>
</dbReference>
<feature type="domain" description="DUF5117" evidence="3">
    <location>
        <begin position="109"/>
        <end position="297"/>
    </location>
</feature>
<keyword evidence="6" id="KW-1185">Reference proteome</keyword>
<dbReference type="SUPFAM" id="SSF55486">
    <property type="entry name" value="Metalloproteases ('zincins'), catalytic domain"/>
    <property type="match status" value="1"/>
</dbReference>
<dbReference type="RefSeq" id="WP_092895120.1">
    <property type="nucleotide sequence ID" value="NZ_FOKK01000003.1"/>
</dbReference>
<feature type="domain" description="DUF5118" evidence="4">
    <location>
        <begin position="49"/>
        <end position="96"/>
    </location>
</feature>
<gene>
    <name evidence="5" type="ORF">SAMN04489723_103194</name>
</gene>
<evidence type="ECO:0000256" key="1">
    <source>
        <dbReference type="SAM" id="SignalP"/>
    </source>
</evidence>
<dbReference type="Pfam" id="PF16313">
    <property type="entry name" value="DUF4953"/>
    <property type="match status" value="1"/>
</dbReference>
<dbReference type="InterPro" id="IPR033413">
    <property type="entry name" value="DUF5117"/>
</dbReference>
<dbReference type="InterPro" id="IPR032534">
    <property type="entry name" value="EcxA_zinc-bd"/>
</dbReference>
<reference evidence="5 6" key="1">
    <citation type="submission" date="2016-10" db="EMBL/GenBank/DDBJ databases">
        <authorList>
            <person name="de Groot N.N."/>
        </authorList>
    </citation>
    <scope>NUCLEOTIDE SEQUENCE [LARGE SCALE GENOMIC DNA]</scope>
    <source>
        <strain evidence="5 6">DSM 23399</strain>
    </source>
</reference>
<dbReference type="Gene3D" id="3.40.390.10">
    <property type="entry name" value="Collagenase (Catalytic Domain)"/>
    <property type="match status" value="1"/>
</dbReference>
<dbReference type="PANTHER" id="PTHR38478:SF1">
    <property type="entry name" value="ZINC DEPENDENT METALLOPROTEASE DOMAIN LIPOPROTEIN"/>
    <property type="match status" value="1"/>
</dbReference>
<dbReference type="Pfam" id="PF17162">
    <property type="entry name" value="DUF5118"/>
    <property type="match status" value="1"/>
</dbReference>
<dbReference type="GO" id="GO:0008237">
    <property type="term" value="F:metallopeptidase activity"/>
    <property type="evidence" value="ECO:0007669"/>
    <property type="project" value="InterPro"/>
</dbReference>
<evidence type="ECO:0000259" key="3">
    <source>
        <dbReference type="Pfam" id="PF17148"/>
    </source>
</evidence>
<name>A0A1I0XHI6_9BACT</name>
<feature type="signal peptide" evidence="1">
    <location>
        <begin position="1"/>
        <end position="21"/>
    </location>
</feature>
<feature type="domain" description="EcxA zinc-binding" evidence="2">
    <location>
        <begin position="431"/>
        <end position="735"/>
    </location>
</feature>
<keyword evidence="1" id="KW-0732">Signal</keyword>